<dbReference type="Gene3D" id="1.25.40.20">
    <property type="entry name" value="Ankyrin repeat-containing domain"/>
    <property type="match status" value="1"/>
</dbReference>
<name>A0A150WUY8_BDEBC</name>
<proteinExistence type="predicted"/>
<dbReference type="OrthoDB" id="1164153at2"/>
<organism evidence="1 2">
    <name type="scientific">Bdellovibrio bacteriovorus</name>
    <dbReference type="NCBI Taxonomy" id="959"/>
    <lineage>
        <taxon>Bacteria</taxon>
        <taxon>Pseudomonadati</taxon>
        <taxon>Bdellovibrionota</taxon>
        <taxon>Bdellovibrionia</taxon>
        <taxon>Bdellovibrionales</taxon>
        <taxon>Pseudobdellovibrionaceae</taxon>
        <taxon>Bdellovibrio</taxon>
    </lineage>
</organism>
<dbReference type="SUPFAM" id="SSF48403">
    <property type="entry name" value="Ankyrin repeat"/>
    <property type="match status" value="1"/>
</dbReference>
<comment type="caution">
    <text evidence="1">The sequence shown here is derived from an EMBL/GenBank/DDBJ whole genome shotgun (WGS) entry which is preliminary data.</text>
</comment>
<evidence type="ECO:0000313" key="1">
    <source>
        <dbReference type="EMBL" id="KYG70327.1"/>
    </source>
</evidence>
<dbReference type="InterPro" id="IPR036770">
    <property type="entry name" value="Ankyrin_rpt-contain_sf"/>
</dbReference>
<dbReference type="InterPro" id="IPR052801">
    <property type="entry name" value="Ankyrin-EF-hand"/>
</dbReference>
<gene>
    <name evidence="1" type="ORF">AZI85_14410</name>
</gene>
<accession>A0A150WUY8</accession>
<dbReference type="PANTHER" id="PTHR24127">
    <property type="entry name" value="ANKYRIN REPEAT AND EF-HAND DOMAIN-CONTAINING PROTEIN 1"/>
    <property type="match status" value="1"/>
</dbReference>
<dbReference type="AlphaFoldDB" id="A0A150WUY8"/>
<dbReference type="InterPro" id="IPR002110">
    <property type="entry name" value="Ankyrin_rpt"/>
</dbReference>
<dbReference type="PANTHER" id="PTHR24127:SF1">
    <property type="entry name" value="ANKYRIN REPEAT AND EF-HAND DOMAIN-CONTAINING PROTEIN 1"/>
    <property type="match status" value="1"/>
</dbReference>
<dbReference type="SMART" id="SM00248">
    <property type="entry name" value="ANK"/>
    <property type="match status" value="3"/>
</dbReference>
<dbReference type="Pfam" id="PF12796">
    <property type="entry name" value="Ank_2"/>
    <property type="match status" value="1"/>
</dbReference>
<dbReference type="Proteomes" id="UP000075391">
    <property type="component" value="Unassembled WGS sequence"/>
</dbReference>
<sequence>MSAGDWKEMYSAASSGNMDLVRYHIENGVNPNYQHPEILATPLVAAICAGHTDIALYLIDNKADPNLKSFFDDMTAVEAALRYRNETVIEELKKRGIQTNPSFFGKIINRLLAK</sequence>
<reference evidence="1 2" key="1">
    <citation type="submission" date="2016-03" db="EMBL/GenBank/DDBJ databases">
        <authorList>
            <person name="Ploux O."/>
        </authorList>
    </citation>
    <scope>NUCLEOTIDE SEQUENCE [LARGE SCALE GENOMIC DNA]</scope>
    <source>
        <strain evidence="1 2">BER2</strain>
    </source>
</reference>
<dbReference type="EMBL" id="LUKF01000002">
    <property type="protein sequence ID" value="KYG70327.1"/>
    <property type="molecule type" value="Genomic_DNA"/>
</dbReference>
<evidence type="ECO:0000313" key="2">
    <source>
        <dbReference type="Proteomes" id="UP000075391"/>
    </source>
</evidence>
<protein>
    <submittedName>
        <fullName evidence="1">Uncharacterized protein</fullName>
    </submittedName>
</protein>